<feature type="signal peptide" evidence="1">
    <location>
        <begin position="1"/>
        <end position="24"/>
    </location>
</feature>
<gene>
    <name evidence="2" type="ORF">GCM10023189_13440</name>
</gene>
<evidence type="ECO:0000256" key="1">
    <source>
        <dbReference type="SAM" id="SignalP"/>
    </source>
</evidence>
<dbReference type="RefSeq" id="WP_345241854.1">
    <property type="nucleotide sequence ID" value="NZ_BAABHD010000014.1"/>
</dbReference>
<keyword evidence="1" id="KW-0732">Signal</keyword>
<evidence type="ECO:0000313" key="2">
    <source>
        <dbReference type="EMBL" id="GAA4451416.1"/>
    </source>
</evidence>
<comment type="caution">
    <text evidence="2">The sequence shown here is derived from an EMBL/GenBank/DDBJ whole genome shotgun (WGS) entry which is preliminary data.</text>
</comment>
<keyword evidence="3" id="KW-1185">Reference proteome</keyword>
<dbReference type="Proteomes" id="UP001501175">
    <property type="component" value="Unassembled WGS sequence"/>
</dbReference>
<accession>A0ABP8MMZ1</accession>
<proteinExistence type="predicted"/>
<evidence type="ECO:0000313" key="3">
    <source>
        <dbReference type="Proteomes" id="UP001501175"/>
    </source>
</evidence>
<dbReference type="EMBL" id="BAABHD010000014">
    <property type="protein sequence ID" value="GAA4451416.1"/>
    <property type="molecule type" value="Genomic_DNA"/>
</dbReference>
<feature type="chain" id="PRO_5047398345" evidence="1">
    <location>
        <begin position="25"/>
        <end position="155"/>
    </location>
</feature>
<reference evidence="3" key="1">
    <citation type="journal article" date="2019" name="Int. J. Syst. Evol. Microbiol.">
        <title>The Global Catalogue of Microorganisms (GCM) 10K type strain sequencing project: providing services to taxonomists for standard genome sequencing and annotation.</title>
        <authorList>
            <consortium name="The Broad Institute Genomics Platform"/>
            <consortium name="The Broad Institute Genome Sequencing Center for Infectious Disease"/>
            <person name="Wu L."/>
            <person name="Ma J."/>
        </authorList>
    </citation>
    <scope>NUCLEOTIDE SEQUENCE [LARGE SCALE GENOMIC DNA]</scope>
    <source>
        <strain evidence="3">JCM 17927</strain>
    </source>
</reference>
<name>A0ABP8MMZ1_9BACT</name>
<organism evidence="2 3">
    <name type="scientific">Nibrella saemangeumensis</name>
    <dbReference type="NCBI Taxonomy" id="1084526"/>
    <lineage>
        <taxon>Bacteria</taxon>
        <taxon>Pseudomonadati</taxon>
        <taxon>Bacteroidota</taxon>
        <taxon>Cytophagia</taxon>
        <taxon>Cytophagales</taxon>
        <taxon>Spirosomataceae</taxon>
        <taxon>Nibrella</taxon>
    </lineage>
</organism>
<sequence length="155" mass="17304">MKKILFFVLCAIAFLFLPSTKLLAQAEVENGHFEYDWSDVNIACDGRPIDVQIHNVVDWHVVTNKNKTIISASLRGTVTGVDQAGNTYKGFQHSLNTFQIPLPESGPISQHLRQMFHLVSQGSAPDLKVRYTFKVTVNANGELTVERESLSIDCN</sequence>
<protein>
    <submittedName>
        <fullName evidence="2">Uncharacterized protein</fullName>
    </submittedName>
</protein>